<name>A0ABW9G5K0_9GAMM</name>
<accession>A0ABW9G5K0</accession>
<dbReference type="InterPro" id="IPR002925">
    <property type="entry name" value="Dienelactn_hydro"/>
</dbReference>
<protein>
    <submittedName>
        <fullName evidence="2">Dienelactone hydrolase family protein</fullName>
        <ecNumber evidence="2">3.1.-.-</ecNumber>
    </submittedName>
</protein>
<keyword evidence="2" id="KW-0378">Hydrolase</keyword>
<comment type="caution">
    <text evidence="2">The sequence shown here is derived from an EMBL/GenBank/DDBJ whole genome shotgun (WGS) entry which is preliminary data.</text>
</comment>
<gene>
    <name evidence="2" type="ORF">ABUE30_07680</name>
</gene>
<dbReference type="Pfam" id="PF01738">
    <property type="entry name" value="DLH"/>
    <property type="match status" value="1"/>
</dbReference>
<keyword evidence="3" id="KW-1185">Reference proteome</keyword>
<evidence type="ECO:0000313" key="2">
    <source>
        <dbReference type="EMBL" id="MFM2484946.1"/>
    </source>
</evidence>
<dbReference type="InterPro" id="IPR051049">
    <property type="entry name" value="Dienelactone_hydrolase-like"/>
</dbReference>
<feature type="domain" description="Dienelactone hydrolase" evidence="1">
    <location>
        <begin position="14"/>
        <end position="229"/>
    </location>
</feature>
<dbReference type="PANTHER" id="PTHR46623:SF6">
    <property type="entry name" value="ALPHA_BETA-HYDROLASES SUPERFAMILY PROTEIN"/>
    <property type="match status" value="1"/>
</dbReference>
<reference evidence="2 3" key="1">
    <citation type="journal article" date="2013" name="Int. J. Syst. Evol. Microbiol.">
        <title>Celerinatantimonas yamalensis sp. nov., a cold-adapted diazotrophic bacterium from a cold permafrost brine.</title>
        <authorList>
            <person name="Shcherbakova V."/>
            <person name="Chuvilskaya N."/>
            <person name="Rivkina E."/>
            <person name="Demidov N."/>
            <person name="Uchaeva V."/>
            <person name="Suetin S."/>
            <person name="Suzina N."/>
            <person name="Gilichinsky D."/>
        </authorList>
    </citation>
    <scope>NUCLEOTIDE SEQUENCE [LARGE SCALE GENOMIC DNA]</scope>
    <source>
        <strain evidence="2 3">C7</strain>
    </source>
</reference>
<dbReference type="Proteomes" id="UP001629953">
    <property type="component" value="Unassembled WGS sequence"/>
</dbReference>
<organism evidence="2 3">
    <name type="scientific">Celerinatantimonas yamalensis</name>
    <dbReference type="NCBI Taxonomy" id="559956"/>
    <lineage>
        <taxon>Bacteria</taxon>
        <taxon>Pseudomonadati</taxon>
        <taxon>Pseudomonadota</taxon>
        <taxon>Gammaproteobacteria</taxon>
        <taxon>Celerinatantimonadaceae</taxon>
        <taxon>Celerinatantimonas</taxon>
    </lineage>
</organism>
<dbReference type="GO" id="GO:0016787">
    <property type="term" value="F:hydrolase activity"/>
    <property type="evidence" value="ECO:0007669"/>
    <property type="project" value="UniProtKB-KW"/>
</dbReference>
<dbReference type="Gene3D" id="3.40.50.1820">
    <property type="entry name" value="alpha/beta hydrolase"/>
    <property type="match status" value="1"/>
</dbReference>
<dbReference type="PANTHER" id="PTHR46623">
    <property type="entry name" value="CARBOXYMETHYLENEBUTENOLIDASE-RELATED"/>
    <property type="match status" value="1"/>
</dbReference>
<dbReference type="RefSeq" id="WP_408623134.1">
    <property type="nucleotide sequence ID" value="NZ_JBEQCT010000002.1"/>
</dbReference>
<sequence>MTQSWNNILSDQPFTGYLSLPPTGQGPALVLLQEIWGVNQHIRDVADSYAQAGFVVLAPDVFWRLTARLDLNYDEVGNQKAFECYQALDTDLAVHDIVTAINWLKLRPEVTGKIGIIGYCLGGQLAYRSAVASEHIDAAVCYYGGGIVNHLDIAEQLTQPVIFHHGERDEHISTDDIIKVKAAFAGRENAQFYDYPQAGHGFNCWGRPLMYHQPSAALAQGRSLVFLAQQLCH</sequence>
<proteinExistence type="predicted"/>
<dbReference type="EMBL" id="JBEQCT010000002">
    <property type="protein sequence ID" value="MFM2484946.1"/>
    <property type="molecule type" value="Genomic_DNA"/>
</dbReference>
<evidence type="ECO:0000259" key="1">
    <source>
        <dbReference type="Pfam" id="PF01738"/>
    </source>
</evidence>
<dbReference type="InterPro" id="IPR029058">
    <property type="entry name" value="AB_hydrolase_fold"/>
</dbReference>
<dbReference type="EC" id="3.1.-.-" evidence="2"/>
<dbReference type="SUPFAM" id="SSF53474">
    <property type="entry name" value="alpha/beta-Hydrolases"/>
    <property type="match status" value="1"/>
</dbReference>
<evidence type="ECO:0000313" key="3">
    <source>
        <dbReference type="Proteomes" id="UP001629953"/>
    </source>
</evidence>